<evidence type="ECO:0000256" key="4">
    <source>
        <dbReference type="ARBA" id="ARBA00022552"/>
    </source>
</evidence>
<keyword evidence="4 10" id="KW-0698">rRNA processing</keyword>
<accession>A0ABZ0RDW4</accession>
<organism evidence="13 14">
    <name type="scientific">Coraliomargarita algicola</name>
    <dbReference type="NCBI Taxonomy" id="3092156"/>
    <lineage>
        <taxon>Bacteria</taxon>
        <taxon>Pseudomonadati</taxon>
        <taxon>Verrucomicrobiota</taxon>
        <taxon>Opitutia</taxon>
        <taxon>Puniceicoccales</taxon>
        <taxon>Coraliomargaritaceae</taxon>
        <taxon>Coraliomargarita</taxon>
    </lineage>
</organism>
<evidence type="ECO:0000256" key="9">
    <source>
        <dbReference type="ARBA" id="ARBA00047944"/>
    </source>
</evidence>
<evidence type="ECO:0000259" key="11">
    <source>
        <dbReference type="Pfam" id="PF04452"/>
    </source>
</evidence>
<name>A0ABZ0RDW4_9BACT</name>
<keyword evidence="6 10" id="KW-0808">Transferase</keyword>
<dbReference type="Proteomes" id="UP001324993">
    <property type="component" value="Chromosome"/>
</dbReference>
<dbReference type="InterPro" id="IPR046887">
    <property type="entry name" value="RsmE_PUA-like"/>
</dbReference>
<dbReference type="RefSeq" id="WP_319831284.1">
    <property type="nucleotide sequence ID" value="NZ_CP138858.1"/>
</dbReference>
<evidence type="ECO:0000256" key="6">
    <source>
        <dbReference type="ARBA" id="ARBA00022679"/>
    </source>
</evidence>
<dbReference type="EMBL" id="CP138858">
    <property type="protein sequence ID" value="WPJ94350.1"/>
    <property type="molecule type" value="Genomic_DNA"/>
</dbReference>
<dbReference type="Gene3D" id="3.40.1280.10">
    <property type="match status" value="1"/>
</dbReference>
<dbReference type="InterPro" id="IPR029026">
    <property type="entry name" value="tRNA_m1G_MTases_N"/>
</dbReference>
<dbReference type="PANTHER" id="PTHR30027">
    <property type="entry name" value="RIBOSOMAL RNA SMALL SUBUNIT METHYLTRANSFERASE E"/>
    <property type="match status" value="1"/>
</dbReference>
<proteinExistence type="inferred from homology"/>
<keyword evidence="3 10" id="KW-0963">Cytoplasm</keyword>
<evidence type="ECO:0000313" key="13">
    <source>
        <dbReference type="EMBL" id="WPJ94350.1"/>
    </source>
</evidence>
<dbReference type="PANTHER" id="PTHR30027:SF3">
    <property type="entry name" value="16S RRNA (URACIL(1498)-N(3))-METHYLTRANSFERASE"/>
    <property type="match status" value="1"/>
</dbReference>
<sequence>MARYRSFLFPEASVESNLLTLDARESHHLVRVFRAKVGETVEVLDGRGTRHRGRIAAADAKAVRIEVDEIVRDALPMPRVTLLQSIPKGKTMDLILRMATEIGAARVQPVFTHQGDVQIKGERLLSKVEKWRVTMIESCKQCGLGYLPDLAAPTSLVDWLREHPAKTGTLRVVASLEDGSRPLREVLDAAGALQEVVVAVGPEGDFTAEEYAALAEAGFVPVRLGQNVLRAETAAAYILSVVDQCVAGGADLGQLEA</sequence>
<comment type="function">
    <text evidence="8 10">Specifically methylates the N3 position of the uracil ring of uridine 1498 (m3U1498) in 16S rRNA. Acts on the fully assembled 30S ribosomal subunit.</text>
</comment>
<reference evidence="13 14" key="1">
    <citation type="submission" date="2023-11" db="EMBL/GenBank/DDBJ databases">
        <title>Coraliomargarita sp. nov., isolated from marine algae.</title>
        <authorList>
            <person name="Lee J.K."/>
            <person name="Baek J.H."/>
            <person name="Kim J.M."/>
            <person name="Choi D.G."/>
            <person name="Jeon C.O."/>
        </authorList>
    </citation>
    <scope>NUCLEOTIDE SEQUENCE [LARGE SCALE GENOMIC DNA]</scope>
    <source>
        <strain evidence="13 14">J2-16</strain>
    </source>
</reference>
<keyword evidence="5 10" id="KW-0489">Methyltransferase</keyword>
<dbReference type="NCBIfam" id="TIGR00046">
    <property type="entry name" value="RsmE family RNA methyltransferase"/>
    <property type="match status" value="1"/>
</dbReference>
<dbReference type="EC" id="2.1.1.193" evidence="10"/>
<evidence type="ECO:0000256" key="2">
    <source>
        <dbReference type="ARBA" id="ARBA00005528"/>
    </source>
</evidence>
<evidence type="ECO:0000256" key="7">
    <source>
        <dbReference type="ARBA" id="ARBA00022691"/>
    </source>
</evidence>
<evidence type="ECO:0000256" key="8">
    <source>
        <dbReference type="ARBA" id="ARBA00025699"/>
    </source>
</evidence>
<feature type="domain" description="Ribosomal RNA small subunit methyltransferase E PUA-like" evidence="12">
    <location>
        <begin position="21"/>
        <end position="67"/>
    </location>
</feature>
<dbReference type="Pfam" id="PF20260">
    <property type="entry name" value="PUA_4"/>
    <property type="match status" value="1"/>
</dbReference>
<dbReference type="GO" id="GO:0008168">
    <property type="term" value="F:methyltransferase activity"/>
    <property type="evidence" value="ECO:0007669"/>
    <property type="project" value="UniProtKB-KW"/>
</dbReference>
<dbReference type="SUPFAM" id="SSF75217">
    <property type="entry name" value="alpha/beta knot"/>
    <property type="match status" value="1"/>
</dbReference>
<feature type="domain" description="Ribosomal RNA small subunit methyltransferase E methyltransferase" evidence="11">
    <location>
        <begin position="77"/>
        <end position="242"/>
    </location>
</feature>
<dbReference type="InterPro" id="IPR006700">
    <property type="entry name" value="RsmE"/>
</dbReference>
<dbReference type="SUPFAM" id="SSF88697">
    <property type="entry name" value="PUA domain-like"/>
    <property type="match status" value="1"/>
</dbReference>
<dbReference type="InterPro" id="IPR046886">
    <property type="entry name" value="RsmE_MTase_dom"/>
</dbReference>
<dbReference type="InterPro" id="IPR015947">
    <property type="entry name" value="PUA-like_sf"/>
</dbReference>
<comment type="subcellular location">
    <subcellularLocation>
        <location evidence="1 10">Cytoplasm</location>
    </subcellularLocation>
</comment>
<dbReference type="Pfam" id="PF04452">
    <property type="entry name" value="Methyltrans_RNA"/>
    <property type="match status" value="1"/>
</dbReference>
<evidence type="ECO:0000256" key="5">
    <source>
        <dbReference type="ARBA" id="ARBA00022603"/>
    </source>
</evidence>
<evidence type="ECO:0000313" key="14">
    <source>
        <dbReference type="Proteomes" id="UP001324993"/>
    </source>
</evidence>
<comment type="similarity">
    <text evidence="2 10">Belongs to the RNA methyltransferase RsmE family.</text>
</comment>
<protein>
    <recommendedName>
        <fullName evidence="10">Ribosomal RNA small subunit methyltransferase E</fullName>
        <ecNumber evidence="10">2.1.1.193</ecNumber>
    </recommendedName>
</protein>
<dbReference type="PIRSF" id="PIRSF015601">
    <property type="entry name" value="MTase_slr0722"/>
    <property type="match status" value="1"/>
</dbReference>
<evidence type="ECO:0000259" key="12">
    <source>
        <dbReference type="Pfam" id="PF20260"/>
    </source>
</evidence>
<dbReference type="CDD" id="cd18084">
    <property type="entry name" value="RsmE-like"/>
    <property type="match status" value="1"/>
</dbReference>
<evidence type="ECO:0000256" key="10">
    <source>
        <dbReference type="PIRNR" id="PIRNR015601"/>
    </source>
</evidence>
<evidence type="ECO:0000256" key="1">
    <source>
        <dbReference type="ARBA" id="ARBA00004496"/>
    </source>
</evidence>
<evidence type="ECO:0000256" key="3">
    <source>
        <dbReference type="ARBA" id="ARBA00022490"/>
    </source>
</evidence>
<keyword evidence="7 10" id="KW-0949">S-adenosyl-L-methionine</keyword>
<keyword evidence="14" id="KW-1185">Reference proteome</keyword>
<dbReference type="InterPro" id="IPR029028">
    <property type="entry name" value="Alpha/beta_knot_MTases"/>
</dbReference>
<gene>
    <name evidence="13" type="ORF">SH580_12985</name>
</gene>
<dbReference type="GO" id="GO:0032259">
    <property type="term" value="P:methylation"/>
    <property type="evidence" value="ECO:0007669"/>
    <property type="project" value="UniProtKB-KW"/>
</dbReference>
<comment type="catalytic activity">
    <reaction evidence="9 10">
        <text>uridine(1498) in 16S rRNA + S-adenosyl-L-methionine = N(3)-methyluridine(1498) in 16S rRNA + S-adenosyl-L-homocysteine + H(+)</text>
        <dbReference type="Rhea" id="RHEA:42920"/>
        <dbReference type="Rhea" id="RHEA-COMP:10283"/>
        <dbReference type="Rhea" id="RHEA-COMP:10284"/>
        <dbReference type="ChEBI" id="CHEBI:15378"/>
        <dbReference type="ChEBI" id="CHEBI:57856"/>
        <dbReference type="ChEBI" id="CHEBI:59789"/>
        <dbReference type="ChEBI" id="CHEBI:65315"/>
        <dbReference type="ChEBI" id="CHEBI:74502"/>
        <dbReference type="EC" id="2.1.1.193"/>
    </reaction>
</comment>